<dbReference type="SMART" id="SM00479">
    <property type="entry name" value="EXOIII"/>
    <property type="match status" value="1"/>
</dbReference>
<dbReference type="Pfam" id="PF00929">
    <property type="entry name" value="RNase_T"/>
    <property type="match status" value="1"/>
</dbReference>
<dbReference type="PANTHER" id="PTHR30231">
    <property type="entry name" value="DNA POLYMERASE III SUBUNIT EPSILON"/>
    <property type="match status" value="1"/>
</dbReference>
<dbReference type="Gene3D" id="3.30.420.10">
    <property type="entry name" value="Ribonuclease H-like superfamily/Ribonuclease H"/>
    <property type="match status" value="1"/>
</dbReference>
<sequence>MSFIQSIKKIGTKINLYKLDTNVLNKQIQGTNLFSDGINLCFLDLETTGLNTDEDKIIEIAMKVVKIDKNEGNIISFDSDYTSFQDPGKPIEDKISRITGITDSMVSGHEINREKVNEIIQNADIMVAHNARFDRSFMDRYLPLSKDKIWACSVADIDWLGRGFVKGSLELLSIWHGFYYESHRAMNDVDAVIHLLTHPSYKEKKPASELIKNAKIPYYEVIALNSPFETKDILRTHEYKWNSESKYWWKRVKKDDIDIERDWLTENVYDGYFMGIVEEVLLQDKYKK</sequence>
<dbReference type="NCBIfam" id="NF006615">
    <property type="entry name" value="PRK09182.1"/>
    <property type="match status" value="1"/>
</dbReference>
<dbReference type="GO" id="GO:0005829">
    <property type="term" value="C:cytosol"/>
    <property type="evidence" value="ECO:0007669"/>
    <property type="project" value="TreeGrafter"/>
</dbReference>
<proteinExistence type="predicted"/>
<evidence type="ECO:0000313" key="2">
    <source>
        <dbReference type="EMBL" id="SVD22399.1"/>
    </source>
</evidence>
<dbReference type="CDD" id="cd06127">
    <property type="entry name" value="DEDDh"/>
    <property type="match status" value="1"/>
</dbReference>
<dbReference type="SUPFAM" id="SSF53098">
    <property type="entry name" value="Ribonuclease H-like"/>
    <property type="match status" value="1"/>
</dbReference>
<protein>
    <recommendedName>
        <fullName evidence="1">Exonuclease domain-containing protein</fullName>
    </recommendedName>
</protein>
<dbReference type="InterPro" id="IPR013520">
    <property type="entry name" value="Ribonucl_H"/>
</dbReference>
<dbReference type="PANTHER" id="PTHR30231:SF37">
    <property type="entry name" value="EXODEOXYRIBONUCLEASE 10"/>
    <property type="match status" value="1"/>
</dbReference>
<dbReference type="FunFam" id="3.30.420.10:FF:000045">
    <property type="entry name" value="3'-5' exonuclease DinG"/>
    <property type="match status" value="1"/>
</dbReference>
<dbReference type="GO" id="GO:0003676">
    <property type="term" value="F:nucleic acid binding"/>
    <property type="evidence" value="ECO:0007669"/>
    <property type="project" value="InterPro"/>
</dbReference>
<evidence type="ECO:0000259" key="1">
    <source>
        <dbReference type="SMART" id="SM00479"/>
    </source>
</evidence>
<dbReference type="GO" id="GO:0045004">
    <property type="term" value="P:DNA replication proofreading"/>
    <property type="evidence" value="ECO:0007669"/>
    <property type="project" value="TreeGrafter"/>
</dbReference>
<organism evidence="2">
    <name type="scientific">marine metagenome</name>
    <dbReference type="NCBI Taxonomy" id="408172"/>
    <lineage>
        <taxon>unclassified sequences</taxon>
        <taxon>metagenomes</taxon>
        <taxon>ecological metagenomes</taxon>
    </lineage>
</organism>
<dbReference type="GO" id="GO:0008408">
    <property type="term" value="F:3'-5' exonuclease activity"/>
    <property type="evidence" value="ECO:0007669"/>
    <property type="project" value="TreeGrafter"/>
</dbReference>
<accession>A0A382TJW2</accession>
<gene>
    <name evidence="2" type="ORF">METZ01_LOCUS375253</name>
</gene>
<feature type="domain" description="Exonuclease" evidence="1">
    <location>
        <begin position="39"/>
        <end position="207"/>
    </location>
</feature>
<dbReference type="InterPro" id="IPR012337">
    <property type="entry name" value="RNaseH-like_sf"/>
</dbReference>
<dbReference type="InterPro" id="IPR036397">
    <property type="entry name" value="RNaseH_sf"/>
</dbReference>
<dbReference type="AlphaFoldDB" id="A0A382TJW2"/>
<dbReference type="EMBL" id="UINC01137200">
    <property type="protein sequence ID" value="SVD22399.1"/>
    <property type="molecule type" value="Genomic_DNA"/>
</dbReference>
<name>A0A382TJW2_9ZZZZ</name>
<reference evidence="2" key="1">
    <citation type="submission" date="2018-05" db="EMBL/GenBank/DDBJ databases">
        <authorList>
            <person name="Lanie J.A."/>
            <person name="Ng W.-L."/>
            <person name="Kazmierczak K.M."/>
            <person name="Andrzejewski T.M."/>
            <person name="Davidsen T.M."/>
            <person name="Wayne K.J."/>
            <person name="Tettelin H."/>
            <person name="Glass J.I."/>
            <person name="Rusch D."/>
            <person name="Podicherti R."/>
            <person name="Tsui H.-C.T."/>
            <person name="Winkler M.E."/>
        </authorList>
    </citation>
    <scope>NUCLEOTIDE SEQUENCE</scope>
</reference>